<dbReference type="HOGENOM" id="CLU_1714652_0_0_1"/>
<dbReference type="EMBL" id="KN823068">
    <property type="protein sequence ID" value="KIO24104.1"/>
    <property type="molecule type" value="Genomic_DNA"/>
</dbReference>
<keyword evidence="3" id="KW-1185">Reference proteome</keyword>
<protein>
    <submittedName>
        <fullName evidence="2">Uncharacterized protein</fullName>
    </submittedName>
</protein>
<reference evidence="3" key="2">
    <citation type="submission" date="2015-01" db="EMBL/GenBank/DDBJ databases">
        <title>Evolutionary Origins and Diversification of the Mycorrhizal Mutualists.</title>
        <authorList>
            <consortium name="DOE Joint Genome Institute"/>
            <consortium name="Mycorrhizal Genomics Consortium"/>
            <person name="Kohler A."/>
            <person name="Kuo A."/>
            <person name="Nagy L.G."/>
            <person name="Floudas D."/>
            <person name="Copeland A."/>
            <person name="Barry K.W."/>
            <person name="Cichocki N."/>
            <person name="Veneault-Fourrey C."/>
            <person name="LaButti K."/>
            <person name="Lindquist E.A."/>
            <person name="Lipzen A."/>
            <person name="Lundell T."/>
            <person name="Morin E."/>
            <person name="Murat C."/>
            <person name="Riley R."/>
            <person name="Ohm R."/>
            <person name="Sun H."/>
            <person name="Tunlid A."/>
            <person name="Henrissat B."/>
            <person name="Grigoriev I.V."/>
            <person name="Hibbett D.S."/>
            <person name="Martin F."/>
        </authorList>
    </citation>
    <scope>NUCLEOTIDE SEQUENCE [LARGE SCALE GENOMIC DNA]</scope>
    <source>
        <strain evidence="3">MUT 4182</strain>
    </source>
</reference>
<name>A0A0C3QFM6_9AGAM</name>
<organism evidence="2 3">
    <name type="scientific">Tulasnella calospora MUT 4182</name>
    <dbReference type="NCBI Taxonomy" id="1051891"/>
    <lineage>
        <taxon>Eukaryota</taxon>
        <taxon>Fungi</taxon>
        <taxon>Dikarya</taxon>
        <taxon>Basidiomycota</taxon>
        <taxon>Agaricomycotina</taxon>
        <taxon>Agaricomycetes</taxon>
        <taxon>Cantharellales</taxon>
        <taxon>Tulasnellaceae</taxon>
        <taxon>Tulasnella</taxon>
    </lineage>
</organism>
<sequence length="153" mass="16612">MSPPDSGRSRPRQSIAPPPTLRLPASLFPKRRGTPLTQDEAASMLVQFSAERSSLSPLSPGSIEQYQQQVGLGYHSSVEQGHLTDVRPIPRSTSEQAIRQMHPSHSTVVLHEPSSSSSAGQTPASMLGMSHLVSRMDVDDGGPLVRHKRQRMA</sequence>
<feature type="region of interest" description="Disordered" evidence="1">
    <location>
        <begin position="1"/>
        <end position="38"/>
    </location>
</feature>
<dbReference type="AlphaFoldDB" id="A0A0C3QFM6"/>
<gene>
    <name evidence="2" type="ORF">M407DRAFT_103766</name>
</gene>
<dbReference type="OrthoDB" id="690068at2759"/>
<evidence type="ECO:0000313" key="3">
    <source>
        <dbReference type="Proteomes" id="UP000054248"/>
    </source>
</evidence>
<proteinExistence type="predicted"/>
<reference evidence="2 3" key="1">
    <citation type="submission" date="2014-04" db="EMBL/GenBank/DDBJ databases">
        <authorList>
            <consortium name="DOE Joint Genome Institute"/>
            <person name="Kuo A."/>
            <person name="Girlanda M."/>
            <person name="Perotto S."/>
            <person name="Kohler A."/>
            <person name="Nagy L.G."/>
            <person name="Floudas D."/>
            <person name="Copeland A."/>
            <person name="Barry K.W."/>
            <person name="Cichocki N."/>
            <person name="Veneault-Fourrey C."/>
            <person name="LaButti K."/>
            <person name="Lindquist E.A."/>
            <person name="Lipzen A."/>
            <person name="Lundell T."/>
            <person name="Morin E."/>
            <person name="Murat C."/>
            <person name="Sun H."/>
            <person name="Tunlid A."/>
            <person name="Henrissat B."/>
            <person name="Grigoriev I.V."/>
            <person name="Hibbett D.S."/>
            <person name="Martin F."/>
            <person name="Nordberg H.P."/>
            <person name="Cantor M.N."/>
            <person name="Hua S.X."/>
        </authorList>
    </citation>
    <scope>NUCLEOTIDE SEQUENCE [LARGE SCALE GENOMIC DNA]</scope>
    <source>
        <strain evidence="2 3">MUT 4182</strain>
    </source>
</reference>
<dbReference type="Proteomes" id="UP000054248">
    <property type="component" value="Unassembled WGS sequence"/>
</dbReference>
<feature type="region of interest" description="Disordered" evidence="1">
    <location>
        <begin position="100"/>
        <end position="125"/>
    </location>
</feature>
<evidence type="ECO:0000313" key="2">
    <source>
        <dbReference type="EMBL" id="KIO24104.1"/>
    </source>
</evidence>
<evidence type="ECO:0000256" key="1">
    <source>
        <dbReference type="SAM" id="MobiDB-lite"/>
    </source>
</evidence>
<accession>A0A0C3QFM6</accession>